<dbReference type="OMA" id="AYMITLN"/>
<reference evidence="4 5" key="1">
    <citation type="journal article" date="2011" name="Genome Res.">
        <title>Phylogeny-wide analysis of social amoeba genomes highlights ancient origins for complex intercellular communication.</title>
        <authorList>
            <person name="Heidel A.J."/>
            <person name="Lawal H.M."/>
            <person name="Felder M."/>
            <person name="Schilde C."/>
            <person name="Helps N.R."/>
            <person name="Tunggal B."/>
            <person name="Rivero F."/>
            <person name="John U."/>
            <person name="Schleicher M."/>
            <person name="Eichinger L."/>
            <person name="Platzer M."/>
            <person name="Noegel A.A."/>
            <person name="Schaap P."/>
            <person name="Gloeckner G."/>
        </authorList>
    </citation>
    <scope>NUCLEOTIDE SEQUENCE [LARGE SCALE GENOMIC DNA]</scope>
    <source>
        <strain evidence="5">ATCC 26659 / Pp 5 / PN500</strain>
    </source>
</reference>
<dbReference type="Gene3D" id="1.10.506.10">
    <property type="entry name" value="GTPase Activation - p120gap, domain 1"/>
    <property type="match status" value="1"/>
</dbReference>
<feature type="region of interest" description="Disordered" evidence="2">
    <location>
        <begin position="1"/>
        <end position="191"/>
    </location>
</feature>
<dbReference type="FunCoup" id="D3BKZ9">
    <property type="interactions" value="1"/>
</dbReference>
<evidence type="ECO:0000256" key="1">
    <source>
        <dbReference type="SAM" id="Coils"/>
    </source>
</evidence>
<dbReference type="GO" id="GO:0005096">
    <property type="term" value="F:GTPase activator activity"/>
    <property type="evidence" value="ECO:0007669"/>
    <property type="project" value="TreeGrafter"/>
</dbReference>
<dbReference type="Pfam" id="PF00616">
    <property type="entry name" value="RasGAP"/>
    <property type="match status" value="1"/>
</dbReference>
<name>D3BKZ9_HETP5</name>
<dbReference type="SUPFAM" id="SSF48350">
    <property type="entry name" value="GTPase activation domain, GAP"/>
    <property type="match status" value="1"/>
</dbReference>
<dbReference type="InterPro" id="IPR000593">
    <property type="entry name" value="RasGAP_C"/>
</dbReference>
<evidence type="ECO:0000313" key="5">
    <source>
        <dbReference type="Proteomes" id="UP000001396"/>
    </source>
</evidence>
<evidence type="ECO:0000313" key="4">
    <source>
        <dbReference type="EMBL" id="EFA78579.1"/>
    </source>
</evidence>
<dbReference type="GO" id="GO:0046580">
    <property type="term" value="P:negative regulation of Ras protein signal transduction"/>
    <property type="evidence" value="ECO:0007669"/>
    <property type="project" value="TreeGrafter"/>
</dbReference>
<gene>
    <name evidence="4" type="ORF">PPL_09231</name>
</gene>
<dbReference type="InParanoid" id="D3BKZ9"/>
<dbReference type="SMART" id="SM00323">
    <property type="entry name" value="RasGAP"/>
    <property type="match status" value="1"/>
</dbReference>
<keyword evidence="1" id="KW-0175">Coiled coil</keyword>
<organism evidence="4 5">
    <name type="scientific">Heterostelium pallidum (strain ATCC 26659 / Pp 5 / PN500)</name>
    <name type="common">Cellular slime mold</name>
    <name type="synonym">Polysphondylium pallidum</name>
    <dbReference type="NCBI Taxonomy" id="670386"/>
    <lineage>
        <taxon>Eukaryota</taxon>
        <taxon>Amoebozoa</taxon>
        <taxon>Evosea</taxon>
        <taxon>Eumycetozoa</taxon>
        <taxon>Dictyostelia</taxon>
        <taxon>Acytosteliales</taxon>
        <taxon>Acytosteliaceae</taxon>
        <taxon>Heterostelium</taxon>
    </lineage>
</organism>
<feature type="compositionally biased region" description="Polar residues" evidence="2">
    <location>
        <begin position="20"/>
        <end position="39"/>
    </location>
</feature>
<dbReference type="InterPro" id="IPR001936">
    <property type="entry name" value="RasGAP_dom"/>
</dbReference>
<accession>D3BKZ9</accession>
<feature type="region of interest" description="Disordered" evidence="2">
    <location>
        <begin position="809"/>
        <end position="841"/>
    </location>
</feature>
<dbReference type="EMBL" id="ADBJ01000038">
    <property type="protein sequence ID" value="EFA78579.1"/>
    <property type="molecule type" value="Genomic_DNA"/>
</dbReference>
<dbReference type="Pfam" id="PF03836">
    <property type="entry name" value="RasGAP_C"/>
    <property type="match status" value="1"/>
</dbReference>
<feature type="compositionally biased region" description="Pro residues" evidence="2">
    <location>
        <begin position="50"/>
        <end position="74"/>
    </location>
</feature>
<sequence length="891" mass="99351">MSNKFTPEVPKRKLPPQFPHDQSNGSGPVQHASTSSSPQLKPAPIITAKPSPPSPSSPVLQTPPPLVVPPPTTHHPPTSKPVASSNAHPHPPPPLNNTTPPLQHTVKVAAAASSQPTTTSTTTTNAQPPQQPPPHAVSKPNPIPQSKPTPQPRSASNSPTVSSPALPSSPPQQSALNSSGVHQPTPDKPNSRIMSVNLREVISQQDHIKGDVLAKNQKLLFELKREISISSKKNFTLERDIRTLDKKIALLIKNRITLDEIMQSSGDILEMQNKTIQIKDKSQRENYGQLFYLLQNNTTYIASLAKLVKVGEIDNLLQTVMFTLYGNQYEENEEHLLLSMFQKVLAEEFKEATSIGSLLRANTALTRMMTTYTRRGPGQQYLKHSLTKPLEAITSNKDLSLEINPSIVYEDHINEYETQTGKPSPLKRKAPPEECAQNGAVQNIIRPRIENLVSIGDKFIESIISSIDLVPYGIRWICKQIRELVKVKFPSATRAQSCGLIGGFFLLRYINPAVVSPQAFMLVEAKLSNNTKKNLTYPAKMMQNLANNIMFGGVKEFFMEPLNVFLEKNKDRLNDFLELLTKVDNLSDHLNLDKYIALGRVGDNITINITLNEMYFVHSLLEQHLGVLAPEPNDPLRLILSDLGAAPAQLPRSENANVELKLTNRFELNESLNIKPEQMYNETKYLLFTVLRSLASGKDMTDMGATLAEVAKTAAANKNQDIVDSIKKILLNCKKLSASGYLSEEDNYSQLRKDIVAEMLNYESYIAKTNTELEKLRQVLEAIREHNLFLQQQLESYEKYLVNVRENCSGGSGGDKKSKKEKKEKKSSSSSNGGEKFKKKGPFKFSYSQLEKDGIILESEVPEDRRSNVYFSFTSESPEMSLSVPLIFKMY</sequence>
<feature type="compositionally biased region" description="Low complexity" evidence="2">
    <location>
        <begin position="109"/>
        <end position="128"/>
    </location>
</feature>
<dbReference type="CDD" id="cd05132">
    <property type="entry name" value="RasGAP_GAPA"/>
    <property type="match status" value="1"/>
</dbReference>
<feature type="compositionally biased region" description="Low complexity" evidence="2">
    <location>
        <begin position="158"/>
        <end position="179"/>
    </location>
</feature>
<proteinExistence type="predicted"/>
<dbReference type="PANTHER" id="PTHR14149:SF17">
    <property type="entry name" value="GTPASE-ACTIVATING PROTEIN"/>
    <property type="match status" value="1"/>
</dbReference>
<dbReference type="InterPro" id="IPR008936">
    <property type="entry name" value="Rho_GTPase_activation_prot"/>
</dbReference>
<dbReference type="AlphaFoldDB" id="D3BKZ9"/>
<feature type="coiled-coil region" evidence="1">
    <location>
        <begin position="766"/>
        <end position="793"/>
    </location>
</feature>
<evidence type="ECO:0000259" key="3">
    <source>
        <dbReference type="PROSITE" id="PS50018"/>
    </source>
</evidence>
<protein>
    <submittedName>
        <fullName evidence="4">RasGTPase-activating protein</fullName>
    </submittedName>
</protein>
<evidence type="ECO:0000256" key="2">
    <source>
        <dbReference type="SAM" id="MobiDB-lite"/>
    </source>
</evidence>
<feature type="domain" description="Ras-GAP" evidence="3">
    <location>
        <begin position="333"/>
        <end position="547"/>
    </location>
</feature>
<comment type="caution">
    <text evidence="4">The sequence shown here is derived from an EMBL/GenBank/DDBJ whole genome shotgun (WGS) entry which is preliminary data.</text>
</comment>
<dbReference type="GO" id="GO:0005938">
    <property type="term" value="C:cell cortex"/>
    <property type="evidence" value="ECO:0007669"/>
    <property type="project" value="TreeGrafter"/>
</dbReference>
<dbReference type="Proteomes" id="UP000001396">
    <property type="component" value="Unassembled WGS sequence"/>
</dbReference>
<dbReference type="PROSITE" id="PS50018">
    <property type="entry name" value="RAS_GTPASE_ACTIV_2"/>
    <property type="match status" value="1"/>
</dbReference>
<dbReference type="STRING" id="670386.D3BKZ9"/>
<feature type="compositionally biased region" description="Pro residues" evidence="2">
    <location>
        <begin position="129"/>
        <end position="151"/>
    </location>
</feature>
<dbReference type="GeneID" id="31364706"/>
<dbReference type="PANTHER" id="PTHR14149">
    <property type="entry name" value="RAS GTPASE-ACTIVATING PROTEIN WITH IQ MOTIF"/>
    <property type="match status" value="1"/>
</dbReference>
<keyword evidence="5" id="KW-1185">Reference proteome</keyword>
<dbReference type="RefSeq" id="XP_020430703.1">
    <property type="nucleotide sequence ID" value="XM_020580028.1"/>
</dbReference>